<dbReference type="GO" id="GO:0005524">
    <property type="term" value="F:ATP binding"/>
    <property type="evidence" value="ECO:0007669"/>
    <property type="project" value="UniProtKB-UniRule"/>
</dbReference>
<keyword evidence="3 7" id="KW-0547">Nucleotide-binding</keyword>
<reference evidence="10" key="1">
    <citation type="journal article" date="2014" name="Int. J. Syst. Evol. Microbiol.">
        <title>Complete genome sequence of Corynebacterium casei LMG S-19264T (=DSM 44701T), isolated from a smear-ripened cheese.</title>
        <authorList>
            <consortium name="US DOE Joint Genome Institute (JGI-PGF)"/>
            <person name="Walter F."/>
            <person name="Albersmeier A."/>
            <person name="Kalinowski J."/>
            <person name="Ruckert C."/>
        </authorList>
    </citation>
    <scope>NUCLEOTIDE SEQUENCE</scope>
    <source>
        <strain evidence="10">CGMCC 1.15254</strain>
    </source>
</reference>
<proteinExistence type="inferred from homology"/>
<dbReference type="GO" id="GO:0008882">
    <property type="term" value="F:[glutamate-ammonia-ligase] adenylyltransferase activity"/>
    <property type="evidence" value="ECO:0007669"/>
    <property type="project" value="UniProtKB-UniRule"/>
</dbReference>
<comment type="function">
    <text evidence="7">Involved in the regulation of glutamine synthetase GlnA, a key enzyme in the process to assimilate ammonia. When cellular nitrogen levels are high, the C-terminal adenylyl transferase (AT) inactivates GlnA by covalent transfer of an adenylyl group from ATP to specific tyrosine residue of GlnA, thus reducing its activity. Conversely, when nitrogen levels are low, the N-terminal adenylyl removase (AR) activates GlnA by removing the adenylyl group by phosphorolysis, increasing its activity. The regulatory region of GlnE binds the signal transduction protein PII (GlnB) which indicates the nitrogen status of the cell.</text>
</comment>
<feature type="domain" description="PII-uridylyltransferase/Glutamine-synthetase adenylyltransferase" evidence="9">
    <location>
        <begin position="847"/>
        <end position="932"/>
    </location>
</feature>
<comment type="catalytic activity">
    <reaction evidence="7">
        <text>[glutamine synthetase]-L-tyrosine + ATP = [glutamine synthetase]-O(4)-(5'-adenylyl)-L-tyrosine + diphosphate</text>
        <dbReference type="Rhea" id="RHEA:18589"/>
        <dbReference type="Rhea" id="RHEA-COMP:10660"/>
        <dbReference type="Rhea" id="RHEA-COMP:10661"/>
        <dbReference type="ChEBI" id="CHEBI:30616"/>
        <dbReference type="ChEBI" id="CHEBI:33019"/>
        <dbReference type="ChEBI" id="CHEBI:46858"/>
        <dbReference type="ChEBI" id="CHEBI:83624"/>
        <dbReference type="EC" id="2.7.7.42"/>
    </reaction>
</comment>
<keyword evidence="4 7" id="KW-0067">ATP-binding</keyword>
<dbReference type="NCBIfam" id="NF010706">
    <property type="entry name" value="PRK14108.1"/>
    <property type="match status" value="1"/>
</dbReference>
<accession>A0A917FGI3</accession>
<dbReference type="EC" id="2.7.7.42" evidence="7"/>
<evidence type="ECO:0000256" key="3">
    <source>
        <dbReference type="ARBA" id="ARBA00022741"/>
    </source>
</evidence>
<keyword evidence="6 7" id="KW-0511">Multifunctional enzyme</keyword>
<name>A0A917FGI3_9PROT</name>
<evidence type="ECO:0000313" key="10">
    <source>
        <dbReference type="EMBL" id="GGF73788.1"/>
    </source>
</evidence>
<dbReference type="Pfam" id="PF03710">
    <property type="entry name" value="GlnE"/>
    <property type="match status" value="2"/>
</dbReference>
<evidence type="ECO:0000256" key="5">
    <source>
        <dbReference type="ARBA" id="ARBA00022842"/>
    </source>
</evidence>
<feature type="region of interest" description="Adenylyl removase" evidence="7">
    <location>
        <begin position="1"/>
        <end position="469"/>
    </location>
</feature>
<feature type="domain" description="Glutamate-ammonia ligase adenylyltransferase repeated" evidence="8">
    <location>
        <begin position="582"/>
        <end position="825"/>
    </location>
</feature>
<dbReference type="GO" id="GO:0047388">
    <property type="term" value="F:[glutamine synthetase]-adenylyl-L-tyrosine phosphorylase activity"/>
    <property type="evidence" value="ECO:0007669"/>
    <property type="project" value="UniProtKB-EC"/>
</dbReference>
<dbReference type="RefSeq" id="WP_188666690.1">
    <property type="nucleotide sequence ID" value="NZ_BMHV01000029.1"/>
</dbReference>
<protein>
    <recommendedName>
        <fullName evidence="7">Bifunctional glutamine synthetase adenylyltransferase/adenylyl-removing enzyme</fullName>
    </recommendedName>
    <alternativeName>
        <fullName evidence="7">ATP:glutamine synthetase adenylyltransferase</fullName>
    </alternativeName>
    <alternativeName>
        <fullName evidence="7">ATase</fullName>
    </alternativeName>
    <domain>
        <recommendedName>
            <fullName evidence="7">Glutamine synthetase adenylyl-L-tyrosine phosphorylase</fullName>
            <ecNumber evidence="7">2.7.7.89</ecNumber>
        </recommendedName>
        <alternativeName>
            <fullName evidence="7">Adenylyl removase</fullName>
            <shortName evidence="7">AR</shortName>
            <shortName evidence="7">AT-N</shortName>
        </alternativeName>
    </domain>
    <domain>
        <recommendedName>
            <fullName evidence="7">Glutamine synthetase adenylyl transferase</fullName>
            <ecNumber evidence="7">2.7.7.42</ecNumber>
        </recommendedName>
        <alternativeName>
            <fullName evidence="7">Adenylyl transferase</fullName>
            <shortName evidence="7">AT</shortName>
            <shortName evidence="7">AT-C</shortName>
        </alternativeName>
    </domain>
</protein>
<dbReference type="Gene3D" id="3.30.460.10">
    <property type="entry name" value="Beta Polymerase, domain 2"/>
    <property type="match status" value="2"/>
</dbReference>
<evidence type="ECO:0000259" key="8">
    <source>
        <dbReference type="Pfam" id="PF03710"/>
    </source>
</evidence>
<comment type="caution">
    <text evidence="10">The sequence shown here is derived from an EMBL/GenBank/DDBJ whole genome shotgun (WGS) entry which is preliminary data.</text>
</comment>
<keyword evidence="2 7" id="KW-0548">Nucleotidyltransferase</keyword>
<reference evidence="10" key="2">
    <citation type="submission" date="2020-09" db="EMBL/GenBank/DDBJ databases">
        <authorList>
            <person name="Sun Q."/>
            <person name="Zhou Y."/>
        </authorList>
    </citation>
    <scope>NUCLEOTIDE SEQUENCE</scope>
    <source>
        <strain evidence="10">CGMCC 1.15254</strain>
    </source>
</reference>
<evidence type="ECO:0000256" key="6">
    <source>
        <dbReference type="ARBA" id="ARBA00023268"/>
    </source>
</evidence>
<keyword evidence="1 7" id="KW-0808">Transferase</keyword>
<dbReference type="Gene3D" id="1.20.120.330">
    <property type="entry name" value="Nucleotidyltransferases domain 2"/>
    <property type="match status" value="2"/>
</dbReference>
<evidence type="ECO:0000256" key="2">
    <source>
        <dbReference type="ARBA" id="ARBA00022695"/>
    </source>
</evidence>
<dbReference type="InterPro" id="IPR013546">
    <property type="entry name" value="PII_UdlTrfase/GS_AdlTrfase"/>
</dbReference>
<gene>
    <name evidence="7 10" type="primary">glnE</name>
    <name evidence="10" type="ORF">GCM10011332_29840</name>
</gene>
<dbReference type="PANTHER" id="PTHR30621:SF0">
    <property type="entry name" value="BIFUNCTIONAL GLUTAMINE SYNTHETASE ADENYLYLTRANSFERASE_ADENYLYL-REMOVING ENZYME"/>
    <property type="match status" value="1"/>
</dbReference>
<dbReference type="EC" id="2.7.7.89" evidence="7"/>
<dbReference type="NCBIfam" id="NF008292">
    <property type="entry name" value="PRK11072.1"/>
    <property type="match status" value="1"/>
</dbReference>
<evidence type="ECO:0000259" key="9">
    <source>
        <dbReference type="Pfam" id="PF08335"/>
    </source>
</evidence>
<dbReference type="Proteomes" id="UP000632498">
    <property type="component" value="Unassembled WGS sequence"/>
</dbReference>
<dbReference type="CDD" id="cd05401">
    <property type="entry name" value="NT_GlnE_GlnD_like"/>
    <property type="match status" value="2"/>
</dbReference>
<evidence type="ECO:0000256" key="7">
    <source>
        <dbReference type="HAMAP-Rule" id="MF_00802"/>
    </source>
</evidence>
<keyword evidence="11" id="KW-1185">Reference proteome</keyword>
<sequence length="1000" mass="113394">MTSLWYQTVNSPLPQASDTEKADVGFLHWQEACERIDDTERKAFATHLIKDEQARKIFCSIFGNSPFLTHCVLKDILFFSTLMQEGPDKTFKQLMSDLTAFWETQPEREAMAKELRITKRKAALTIALADICQTWDVFQVTDNLTTLAETSLDYACGTLLREGHQRGYFKLPDPENHPQKGSGLIVLGMGKLGGRELNYSSDVDIIVLFDTDVIQTDDPWDLQKNMVRLTKQLVQMMDDRTAHGYVFRTDLRLRPDPGSTPLALSVLAAETYYESIGQNWERAAMIKARPVAGDIEAGYAFLEILRPYMWRKYMDFAAIQDIHAIKRQINAHKGGHNIALNGHNVKLGHGGIREIEFYAQTQQLIWGGRNPDVRIAPTCKALQALVDAEQVEQDVCDNLIESYQYLRKVEHRIQMTNDEQTHSIPEDDAAVERLAIFLGYENKDSFATEFIAHLERVETYYAELFEESSEVNTHAKETGNLVFTGGDPDPGTLTYLRSIGFENPGFVDTTVRGWHHARYRATRSRRSREILTDLMPALLHALAQTAEPDTAFRHFDDFLSKLPSGVQLFSMFQVNPHLLDLVAEVMGEAPRLAEHLARNSTLLEYVLTPDFFTPLPDVTELREDLQKVLEQARDFQDVLDLSRRWANDRKFQVGVQTLRQIITIKESGLAQTHIAEAIIQEILPCVIDELAQKHGIIEQGEICIVGLGKAGSRDMTATSDLDLVFIYEAPEDCIGSNGERSLSVAQYYARLSQRFINALTAPTGDGMLYEVDMRLRPSGNSGPIASSLDSFIRYHNEAAWTWEHMALTRARVISGAPSLSAKVEQHIQDVLCRQRDNDKLLFDVADMRKRMDKEHHTDIVWDIKQYRGGIVDIDFMAQYLQLRHACDYPDILQNNTIDVLHKARDLEIIDEAMANDLISAVELWNIIQGYLRLTVAAELKKKDGGDLPHALKDDLVQACGEPSFDMLCERMKNSADLVLKHYKQLIDTPASTITLQDNKQ</sequence>
<dbReference type="GO" id="GO:0005829">
    <property type="term" value="C:cytosol"/>
    <property type="evidence" value="ECO:0007669"/>
    <property type="project" value="TreeGrafter"/>
</dbReference>
<dbReference type="AlphaFoldDB" id="A0A917FGI3"/>
<organism evidence="10 11">
    <name type="scientific">Terasakiella brassicae</name>
    <dbReference type="NCBI Taxonomy" id="1634917"/>
    <lineage>
        <taxon>Bacteria</taxon>
        <taxon>Pseudomonadati</taxon>
        <taxon>Pseudomonadota</taxon>
        <taxon>Alphaproteobacteria</taxon>
        <taxon>Rhodospirillales</taxon>
        <taxon>Terasakiellaceae</taxon>
        <taxon>Terasakiella</taxon>
    </lineage>
</organism>
<dbReference type="EMBL" id="BMHV01000029">
    <property type="protein sequence ID" value="GGF73788.1"/>
    <property type="molecule type" value="Genomic_DNA"/>
</dbReference>
<dbReference type="SUPFAM" id="SSF81593">
    <property type="entry name" value="Nucleotidyltransferase substrate binding subunit/domain"/>
    <property type="match status" value="2"/>
</dbReference>
<dbReference type="Gene3D" id="1.20.120.1510">
    <property type="match status" value="1"/>
</dbReference>
<comment type="similarity">
    <text evidence="7">Belongs to the GlnE family.</text>
</comment>
<dbReference type="InterPro" id="IPR043519">
    <property type="entry name" value="NT_sf"/>
</dbReference>
<evidence type="ECO:0000256" key="1">
    <source>
        <dbReference type="ARBA" id="ARBA00022679"/>
    </source>
</evidence>
<evidence type="ECO:0000313" key="11">
    <source>
        <dbReference type="Proteomes" id="UP000632498"/>
    </source>
</evidence>
<feature type="domain" description="PII-uridylyltransferase/Glutamine-synthetase adenylyltransferase" evidence="9">
    <location>
        <begin position="325"/>
        <end position="465"/>
    </location>
</feature>
<comment type="catalytic activity">
    <reaction evidence="7">
        <text>[glutamine synthetase]-O(4)-(5'-adenylyl)-L-tyrosine + phosphate = [glutamine synthetase]-L-tyrosine + ADP</text>
        <dbReference type="Rhea" id="RHEA:43716"/>
        <dbReference type="Rhea" id="RHEA-COMP:10660"/>
        <dbReference type="Rhea" id="RHEA-COMP:10661"/>
        <dbReference type="ChEBI" id="CHEBI:43474"/>
        <dbReference type="ChEBI" id="CHEBI:46858"/>
        <dbReference type="ChEBI" id="CHEBI:83624"/>
        <dbReference type="ChEBI" id="CHEBI:456216"/>
        <dbReference type="EC" id="2.7.7.89"/>
    </reaction>
</comment>
<dbReference type="PANTHER" id="PTHR30621">
    <property type="entry name" value="GLUTAMINE SYNTHETASE ADENYLYLTRANSFERASE"/>
    <property type="match status" value="1"/>
</dbReference>
<dbReference type="InterPro" id="IPR023057">
    <property type="entry name" value="GlnE"/>
</dbReference>
<feature type="region of interest" description="Adenylyl transferase" evidence="7">
    <location>
        <begin position="475"/>
        <end position="1000"/>
    </location>
</feature>
<evidence type="ECO:0000256" key="4">
    <source>
        <dbReference type="ARBA" id="ARBA00022840"/>
    </source>
</evidence>
<keyword evidence="5 7" id="KW-0460">Magnesium</keyword>
<dbReference type="GO" id="GO:0000820">
    <property type="term" value="P:regulation of glutamine family amino acid metabolic process"/>
    <property type="evidence" value="ECO:0007669"/>
    <property type="project" value="UniProtKB-UniRule"/>
</dbReference>
<dbReference type="Pfam" id="PF08335">
    <property type="entry name" value="GlnD_UR_UTase"/>
    <property type="match status" value="2"/>
</dbReference>
<dbReference type="GO" id="GO:0000287">
    <property type="term" value="F:magnesium ion binding"/>
    <property type="evidence" value="ECO:0007669"/>
    <property type="project" value="UniProtKB-UniRule"/>
</dbReference>
<dbReference type="SUPFAM" id="SSF81301">
    <property type="entry name" value="Nucleotidyltransferase"/>
    <property type="match status" value="2"/>
</dbReference>
<feature type="domain" description="Glutamate-ammonia ligase adenylyltransferase repeated" evidence="8">
    <location>
        <begin position="59"/>
        <end position="303"/>
    </location>
</feature>
<dbReference type="InterPro" id="IPR005190">
    <property type="entry name" value="GlnE_rpt_dom"/>
</dbReference>
<comment type="cofactor">
    <cofactor evidence="7">
        <name>Mg(2+)</name>
        <dbReference type="ChEBI" id="CHEBI:18420"/>
    </cofactor>
</comment>
<dbReference type="HAMAP" id="MF_00802">
    <property type="entry name" value="GlnE"/>
    <property type="match status" value="1"/>
</dbReference>